<reference evidence="2 3" key="1">
    <citation type="journal article" date="2016" name="Nat. Commun.">
        <title>Thousands of microbial genomes shed light on interconnected biogeochemical processes in an aquifer system.</title>
        <authorList>
            <person name="Anantharaman K."/>
            <person name="Brown C.T."/>
            <person name="Hug L.A."/>
            <person name="Sharon I."/>
            <person name="Castelle C.J."/>
            <person name="Probst A.J."/>
            <person name="Thomas B.C."/>
            <person name="Singh A."/>
            <person name="Wilkins M.J."/>
            <person name="Karaoz U."/>
            <person name="Brodie E.L."/>
            <person name="Williams K.H."/>
            <person name="Hubbard S.S."/>
            <person name="Banfield J.F."/>
        </authorList>
    </citation>
    <scope>NUCLEOTIDE SEQUENCE [LARGE SCALE GENOMIC DNA]</scope>
</reference>
<evidence type="ECO:0000259" key="1">
    <source>
        <dbReference type="Pfam" id="PF01451"/>
    </source>
</evidence>
<dbReference type="AlphaFoldDB" id="A0A1F5MK44"/>
<feature type="domain" description="Phosphotyrosine protein phosphatase I" evidence="1">
    <location>
        <begin position="4"/>
        <end position="117"/>
    </location>
</feature>
<evidence type="ECO:0000313" key="2">
    <source>
        <dbReference type="EMBL" id="OGE65741.1"/>
    </source>
</evidence>
<dbReference type="InterPro" id="IPR023485">
    <property type="entry name" value="Ptyr_pPase"/>
</dbReference>
<dbReference type="InterPro" id="IPR036196">
    <property type="entry name" value="Ptyr_pPase_sf"/>
</dbReference>
<dbReference type="Pfam" id="PF01451">
    <property type="entry name" value="LMWPc"/>
    <property type="match status" value="1"/>
</dbReference>
<proteinExistence type="predicted"/>
<accession>A0A1F5MK44</accession>
<organism evidence="2 3">
    <name type="scientific">Candidatus Daviesbacteria bacterium RIFCSPLOWO2_01_FULL_40_24</name>
    <dbReference type="NCBI Taxonomy" id="1797787"/>
    <lineage>
        <taxon>Bacteria</taxon>
        <taxon>Candidatus Daviesiibacteriota</taxon>
    </lineage>
</organism>
<gene>
    <name evidence="2" type="ORF">A3B49_02705</name>
</gene>
<evidence type="ECO:0000313" key="3">
    <source>
        <dbReference type="Proteomes" id="UP000178017"/>
    </source>
</evidence>
<sequence length="151" mass="17219">MMEILIVSRHDMVRGPVMRQIMTTQAQERGLDIQVQSAGIEASSYVLNSSLLADTMKAMQSLRYNPQPHTPTQITEKMINGVDLVLCFNERYLEQIKRLANHSITDICLIHEFAGTDFEVANIDGMYRTNWILNKLSTACLDRLSIMLQPF</sequence>
<protein>
    <recommendedName>
        <fullName evidence="1">Phosphotyrosine protein phosphatase I domain-containing protein</fullName>
    </recommendedName>
</protein>
<dbReference type="SUPFAM" id="SSF52788">
    <property type="entry name" value="Phosphotyrosine protein phosphatases I"/>
    <property type="match status" value="1"/>
</dbReference>
<dbReference type="Gene3D" id="3.40.50.2300">
    <property type="match status" value="1"/>
</dbReference>
<name>A0A1F5MK44_9BACT</name>
<dbReference type="Proteomes" id="UP000178017">
    <property type="component" value="Unassembled WGS sequence"/>
</dbReference>
<comment type="caution">
    <text evidence="2">The sequence shown here is derived from an EMBL/GenBank/DDBJ whole genome shotgun (WGS) entry which is preliminary data.</text>
</comment>
<dbReference type="EMBL" id="MFDO01000009">
    <property type="protein sequence ID" value="OGE65741.1"/>
    <property type="molecule type" value="Genomic_DNA"/>
</dbReference>